<proteinExistence type="predicted"/>
<dbReference type="AlphaFoldDB" id="A0A6M3KFT6"/>
<dbReference type="EMBL" id="MT141347">
    <property type="protein sequence ID" value="QJA58929.1"/>
    <property type="molecule type" value="Genomic_DNA"/>
</dbReference>
<gene>
    <name evidence="2" type="ORF">MM415A00662_0017</name>
    <name evidence="1" type="ORF">MM415B01381_0004</name>
</gene>
<evidence type="ECO:0000313" key="1">
    <source>
        <dbReference type="EMBL" id="QJA58929.1"/>
    </source>
</evidence>
<evidence type="ECO:0000313" key="2">
    <source>
        <dbReference type="EMBL" id="QJA80762.1"/>
    </source>
</evidence>
<accession>A0A6M3KFT6</accession>
<name>A0A6M3KFT6_9ZZZZ</name>
<sequence length="162" mass="18653">MSDINLGHRHFEALFMGVNHGENAPRYPMYLHLDGADALLVHNTEEDLKARADGYDNMTAAAMSNRYLVNWFWDLEDMSPRQLRVFAQDEYGIDLPEAAGQEVLFNALCELIKYAPQNQNRMVMMAHTISMQLDTTMEEIKRMNNNPDASANVEHFSEEVWL</sequence>
<organism evidence="2">
    <name type="scientific">viral metagenome</name>
    <dbReference type="NCBI Taxonomy" id="1070528"/>
    <lineage>
        <taxon>unclassified sequences</taxon>
        <taxon>metagenomes</taxon>
        <taxon>organismal metagenomes</taxon>
    </lineage>
</organism>
<dbReference type="EMBL" id="MT142434">
    <property type="protein sequence ID" value="QJA80762.1"/>
    <property type="molecule type" value="Genomic_DNA"/>
</dbReference>
<reference evidence="2" key="1">
    <citation type="submission" date="2020-03" db="EMBL/GenBank/DDBJ databases">
        <title>The deep terrestrial virosphere.</title>
        <authorList>
            <person name="Holmfeldt K."/>
            <person name="Nilsson E."/>
            <person name="Simone D."/>
            <person name="Lopez-Fernandez M."/>
            <person name="Wu X."/>
            <person name="de Brujin I."/>
            <person name="Lundin D."/>
            <person name="Andersson A."/>
            <person name="Bertilsson S."/>
            <person name="Dopson M."/>
        </authorList>
    </citation>
    <scope>NUCLEOTIDE SEQUENCE</scope>
    <source>
        <strain evidence="2">MM415A00662</strain>
        <strain evidence="1">MM415B01381</strain>
    </source>
</reference>
<protein>
    <submittedName>
        <fullName evidence="2">Uncharacterized protein</fullName>
    </submittedName>
</protein>